<comment type="caution">
    <text evidence="5">The sequence shown here is derived from an EMBL/GenBank/DDBJ whole genome shotgun (WGS) entry which is preliminary data.</text>
</comment>
<dbReference type="OrthoDB" id="9806267at2"/>
<keyword evidence="6" id="KW-1185">Reference proteome</keyword>
<dbReference type="SMART" id="SM00646">
    <property type="entry name" value="Ami_3"/>
    <property type="match status" value="1"/>
</dbReference>
<dbReference type="PANTHER" id="PTHR30404:SF0">
    <property type="entry name" value="N-ACETYLMURAMOYL-L-ALANINE AMIDASE AMIC"/>
    <property type="match status" value="1"/>
</dbReference>
<dbReference type="Proteomes" id="UP000326994">
    <property type="component" value="Unassembled WGS sequence"/>
</dbReference>
<dbReference type="PANTHER" id="PTHR30404">
    <property type="entry name" value="N-ACETYLMURAMOYL-L-ALANINE AMIDASE"/>
    <property type="match status" value="1"/>
</dbReference>
<dbReference type="GO" id="GO:0030288">
    <property type="term" value="C:outer membrane-bounded periplasmic space"/>
    <property type="evidence" value="ECO:0007669"/>
    <property type="project" value="TreeGrafter"/>
</dbReference>
<dbReference type="SUPFAM" id="SSF53187">
    <property type="entry name" value="Zn-dependent exopeptidases"/>
    <property type="match status" value="1"/>
</dbReference>
<dbReference type="FunFam" id="3.40.630.40:FF:000005">
    <property type="entry name" value="N-acetylmuramoyl-L-alanine amidase (AmiA)"/>
    <property type="match status" value="1"/>
</dbReference>
<dbReference type="RefSeq" id="WP_151894391.1">
    <property type="nucleotide sequence ID" value="NZ_BKCF01000003.1"/>
</dbReference>
<dbReference type="Gene3D" id="3.40.630.40">
    <property type="entry name" value="Zn-dependent exopeptidases"/>
    <property type="match status" value="1"/>
</dbReference>
<feature type="domain" description="MurNAc-LAA" evidence="4">
    <location>
        <begin position="93"/>
        <end position="251"/>
    </location>
</feature>
<dbReference type="InterPro" id="IPR002508">
    <property type="entry name" value="MurNAc-LAA_cat"/>
</dbReference>
<dbReference type="CDD" id="cd02696">
    <property type="entry name" value="MurNAc-LAA"/>
    <property type="match status" value="1"/>
</dbReference>
<organism evidence="5 6">
    <name type="scientific">Patiriisocius marinistellae</name>
    <dbReference type="NCBI Taxonomy" id="2494560"/>
    <lineage>
        <taxon>Bacteria</taxon>
        <taxon>Pseudomonadati</taxon>
        <taxon>Bacteroidota</taxon>
        <taxon>Flavobacteriia</taxon>
        <taxon>Flavobacteriales</taxon>
        <taxon>Flavobacteriaceae</taxon>
        <taxon>Patiriisocius</taxon>
    </lineage>
</organism>
<gene>
    <name evidence="5" type="ORF">ULMS_19780</name>
</gene>
<dbReference type="Pfam" id="PF01520">
    <property type="entry name" value="Amidase_3"/>
    <property type="match status" value="1"/>
</dbReference>
<dbReference type="EMBL" id="BKCF01000003">
    <property type="protein sequence ID" value="GEQ86470.1"/>
    <property type="molecule type" value="Genomic_DNA"/>
</dbReference>
<evidence type="ECO:0000256" key="1">
    <source>
        <dbReference type="ARBA" id="ARBA00001561"/>
    </source>
</evidence>
<keyword evidence="3" id="KW-0378">Hydrolase</keyword>
<evidence type="ECO:0000256" key="3">
    <source>
        <dbReference type="ARBA" id="ARBA00022801"/>
    </source>
</evidence>
<comment type="catalytic activity">
    <reaction evidence="1">
        <text>Hydrolyzes the link between N-acetylmuramoyl residues and L-amino acid residues in certain cell-wall glycopeptides.</text>
        <dbReference type="EC" id="3.5.1.28"/>
    </reaction>
</comment>
<dbReference type="GO" id="GO:0008745">
    <property type="term" value="F:N-acetylmuramoyl-L-alanine amidase activity"/>
    <property type="evidence" value="ECO:0007669"/>
    <property type="project" value="UniProtKB-EC"/>
</dbReference>
<proteinExistence type="predicted"/>
<evidence type="ECO:0000313" key="6">
    <source>
        <dbReference type="Proteomes" id="UP000326994"/>
    </source>
</evidence>
<protein>
    <recommendedName>
        <fullName evidence="2">N-acetylmuramoyl-L-alanine amidase</fullName>
        <ecNumber evidence="2">3.5.1.28</ecNumber>
    </recommendedName>
</protein>
<name>A0A5J4FWD7_9FLAO</name>
<evidence type="ECO:0000256" key="2">
    <source>
        <dbReference type="ARBA" id="ARBA00011901"/>
    </source>
</evidence>
<sequence length="374" mass="41888">MKTNLLFLLVLSFCLVINKTTLIAGVLQQKPFVVVLDAGHGGHDTGNRGNGYIEKDIVLDVTLQVGKILENTPGFEVVYTRKTDVFVILEERAPIANKIDADIFVSIHCDAFTRTGAYGAGTFVMGLNKSGKNLSTAKKENEVIFLEENYEERYAGFDPNSPESLIGLTILQQEYLDQSIMLAGLIQNNMVNKLGRNDRSVRQDVFWVLHHSYMPSVLIEMGFLTNKAEGAYINSSKGRKEMSREIANGIIAYKKSISLATSDAQNPTITEEEIKEAIKTSEEKNFKGIDFRVQLAASSKKLDEKPYNFKGLKGVDREKEGALYKYYYGKTSDYNEIQLMKTFAQEKGYTSAYVVAFKGEKKVKLSDVLKNQDN</sequence>
<evidence type="ECO:0000313" key="5">
    <source>
        <dbReference type="EMBL" id="GEQ86470.1"/>
    </source>
</evidence>
<reference evidence="5 6" key="1">
    <citation type="submission" date="2019-08" db="EMBL/GenBank/DDBJ databases">
        <title>Ulvibacter marinistellae sp. nov., isolated from a starfish, Patiria pectinifera.</title>
        <authorList>
            <person name="Kawano K."/>
            <person name="Ushijima N."/>
            <person name="Kihara M."/>
            <person name="Itoh H."/>
        </authorList>
    </citation>
    <scope>NUCLEOTIDE SEQUENCE [LARGE SCALE GENOMIC DNA]</scope>
    <source>
        <strain evidence="5 6">KK4</strain>
    </source>
</reference>
<dbReference type="InterPro" id="IPR050695">
    <property type="entry name" value="N-acetylmuramoyl_amidase_3"/>
</dbReference>
<dbReference type="EC" id="3.5.1.28" evidence="2"/>
<dbReference type="GO" id="GO:0009253">
    <property type="term" value="P:peptidoglycan catabolic process"/>
    <property type="evidence" value="ECO:0007669"/>
    <property type="project" value="InterPro"/>
</dbReference>
<accession>A0A5J4FWD7</accession>
<dbReference type="AlphaFoldDB" id="A0A5J4FWD7"/>
<evidence type="ECO:0000259" key="4">
    <source>
        <dbReference type="SMART" id="SM00646"/>
    </source>
</evidence>